<keyword evidence="2" id="KW-0255">Endonuclease</keyword>
<keyword evidence="3" id="KW-1185">Reference proteome</keyword>
<name>A0A1I1PKV1_9GAMM</name>
<reference evidence="2 3" key="1">
    <citation type="submission" date="2016-10" db="EMBL/GenBank/DDBJ databases">
        <authorList>
            <person name="de Groot N.N."/>
        </authorList>
    </citation>
    <scope>NUCLEOTIDE SEQUENCE [LARGE SCALE GENOMIC DNA]</scope>
    <source>
        <strain evidence="2 3">DSM 6059</strain>
    </source>
</reference>
<dbReference type="Proteomes" id="UP000198862">
    <property type="component" value="Unassembled WGS sequence"/>
</dbReference>
<evidence type="ECO:0000313" key="2">
    <source>
        <dbReference type="EMBL" id="SFD06630.1"/>
    </source>
</evidence>
<dbReference type="InterPro" id="IPR005135">
    <property type="entry name" value="Endo/exonuclease/phosphatase"/>
</dbReference>
<dbReference type="EMBL" id="FOLO01000030">
    <property type="protein sequence ID" value="SFD06630.1"/>
    <property type="molecule type" value="Genomic_DNA"/>
</dbReference>
<dbReference type="PANTHER" id="PTHR14859:SF15">
    <property type="entry name" value="ENDONUCLEASE_EXONUCLEASE_PHOSPHATASE DOMAIN-CONTAINING PROTEIN"/>
    <property type="match status" value="1"/>
</dbReference>
<dbReference type="PANTHER" id="PTHR14859">
    <property type="entry name" value="CALCOFLUOR WHITE HYPERSENSITIVE PROTEIN PRECURSOR"/>
    <property type="match status" value="1"/>
</dbReference>
<proteinExistence type="predicted"/>
<keyword evidence="2" id="KW-0378">Hydrolase</keyword>
<keyword evidence="2" id="KW-0269">Exonuclease</keyword>
<dbReference type="STRING" id="1123010.SAMN02745724_03373"/>
<evidence type="ECO:0000259" key="1">
    <source>
        <dbReference type="Pfam" id="PF03372"/>
    </source>
</evidence>
<dbReference type="SUPFAM" id="SSF56219">
    <property type="entry name" value="DNase I-like"/>
    <property type="match status" value="1"/>
</dbReference>
<dbReference type="Pfam" id="PF03372">
    <property type="entry name" value="Exo_endo_phos"/>
    <property type="match status" value="1"/>
</dbReference>
<dbReference type="GO" id="GO:0016020">
    <property type="term" value="C:membrane"/>
    <property type="evidence" value="ECO:0007669"/>
    <property type="project" value="GOC"/>
</dbReference>
<feature type="domain" description="Endonuclease/exonuclease/phosphatase" evidence="1">
    <location>
        <begin position="47"/>
        <end position="289"/>
    </location>
</feature>
<dbReference type="Gene3D" id="3.60.10.10">
    <property type="entry name" value="Endonuclease/exonuclease/phosphatase"/>
    <property type="match status" value="1"/>
</dbReference>
<dbReference type="AlphaFoldDB" id="A0A1I1PKV1"/>
<organism evidence="2 3">
    <name type="scientific">Pseudoalteromonas denitrificans DSM 6059</name>
    <dbReference type="NCBI Taxonomy" id="1123010"/>
    <lineage>
        <taxon>Bacteria</taxon>
        <taxon>Pseudomonadati</taxon>
        <taxon>Pseudomonadota</taxon>
        <taxon>Gammaproteobacteria</taxon>
        <taxon>Alteromonadales</taxon>
        <taxon>Pseudoalteromonadaceae</taxon>
        <taxon>Pseudoalteromonas</taxon>
    </lineage>
</organism>
<keyword evidence="2" id="KW-0540">Nuclease</keyword>
<gene>
    <name evidence="2" type="ORF">SAMN02745724_03373</name>
</gene>
<dbReference type="InterPro" id="IPR051916">
    <property type="entry name" value="GPI-anchor_lipid_remodeler"/>
</dbReference>
<accession>A0A1I1PKV1</accession>
<dbReference type="GO" id="GO:0004519">
    <property type="term" value="F:endonuclease activity"/>
    <property type="evidence" value="ECO:0007669"/>
    <property type="project" value="UniProtKB-KW"/>
</dbReference>
<dbReference type="GO" id="GO:0006506">
    <property type="term" value="P:GPI anchor biosynthetic process"/>
    <property type="evidence" value="ECO:0007669"/>
    <property type="project" value="TreeGrafter"/>
</dbReference>
<dbReference type="GO" id="GO:0004527">
    <property type="term" value="F:exonuclease activity"/>
    <property type="evidence" value="ECO:0007669"/>
    <property type="project" value="UniProtKB-KW"/>
</dbReference>
<evidence type="ECO:0000313" key="3">
    <source>
        <dbReference type="Proteomes" id="UP000198862"/>
    </source>
</evidence>
<protein>
    <submittedName>
        <fullName evidence="2">Endonuclease/Exonuclease/phosphatase family protein</fullName>
    </submittedName>
</protein>
<dbReference type="InterPro" id="IPR036691">
    <property type="entry name" value="Endo/exonu/phosph_ase_sf"/>
</dbReference>
<sequence>MANSGSTNKHFKIATLNLLNYASPPFSYYQLDENYSAIQWQNKNIWLTRLIANISPDIIAFQEVFSIDALAKHIKPLGYDYLTTVDMPCIAKQSEFILMTPVVALASKYPIIQADALKPDKKLLKHLNLPENFTFSRRPIKAEIQLPQLGIVRIYVLHLKSKRATKLNDFANNTVPKNAAYNEKLTQTVGSFYSQELRCLEGMLIYHDALFEQATNPQPSIILGDFNDDIHASALSLIFENTLDSNEVNHLDFFDAFDISNNNTNTKPPTLYYEGKGKVLDYILLSNEFNQNRENTKLTHLTYHTIDKHILTQPDDKHKTNSDHACIYIQFEVKAGS</sequence>